<keyword evidence="1" id="KW-0378">Hydrolase</keyword>
<organism evidence="1">
    <name type="scientific">human gut metagenome</name>
    <dbReference type="NCBI Taxonomy" id="408170"/>
    <lineage>
        <taxon>unclassified sequences</taxon>
        <taxon>metagenomes</taxon>
        <taxon>organismal metagenomes</taxon>
    </lineage>
</organism>
<protein>
    <submittedName>
        <fullName evidence="1">Exonuclease, DNA polymerase III, epsilon subunit family</fullName>
    </submittedName>
</protein>
<dbReference type="GO" id="GO:0004527">
    <property type="term" value="F:exonuclease activity"/>
    <property type="evidence" value="ECO:0007669"/>
    <property type="project" value="UniProtKB-KW"/>
</dbReference>
<gene>
    <name evidence="1" type="ORF">OBE_16725</name>
</gene>
<dbReference type="InterPro" id="IPR012337">
    <property type="entry name" value="RNaseH-like_sf"/>
</dbReference>
<sequence length="126" mass="14747">YLPELPHRNLGYLCQYYEIPHHAHRALEDAKATDRLFRKLAELFYQEETGGQASTESVEKKANNNLFEPQPLHFQVKRDTPATKPQKERLYRLAEQHKITLEVDVEKLTRSEASRLADKILAKYGR</sequence>
<proteinExistence type="predicted"/>
<dbReference type="Gene3D" id="3.30.420.10">
    <property type="entry name" value="Ribonuclease H-like superfamily/Ribonuclease H"/>
    <property type="match status" value="1"/>
</dbReference>
<feature type="non-terminal residue" evidence="1">
    <location>
        <position position="1"/>
    </location>
</feature>
<evidence type="ECO:0000313" key="1">
    <source>
        <dbReference type="EMBL" id="EKC45681.1"/>
    </source>
</evidence>
<dbReference type="InterPro" id="IPR036397">
    <property type="entry name" value="RNaseH_sf"/>
</dbReference>
<keyword evidence="1" id="KW-0269">Exonuclease</keyword>
<dbReference type="GO" id="GO:0003676">
    <property type="term" value="F:nucleic acid binding"/>
    <property type="evidence" value="ECO:0007669"/>
    <property type="project" value="InterPro"/>
</dbReference>
<comment type="caution">
    <text evidence="1">The sequence shown here is derived from an EMBL/GenBank/DDBJ whole genome shotgun (WGS) entry which is preliminary data.</text>
</comment>
<dbReference type="AlphaFoldDB" id="K1SE37"/>
<accession>K1SE37</accession>
<dbReference type="EMBL" id="AJWZ01011318">
    <property type="protein sequence ID" value="EKC45681.1"/>
    <property type="molecule type" value="Genomic_DNA"/>
</dbReference>
<reference evidence="1" key="1">
    <citation type="journal article" date="2013" name="Environ. Microbiol.">
        <title>Microbiota from the distal guts of lean and obese adolescents exhibit partial functional redundancy besides clear differences in community structure.</title>
        <authorList>
            <person name="Ferrer M."/>
            <person name="Ruiz A."/>
            <person name="Lanza F."/>
            <person name="Haange S.B."/>
            <person name="Oberbach A."/>
            <person name="Till H."/>
            <person name="Bargiela R."/>
            <person name="Campoy C."/>
            <person name="Segura M.T."/>
            <person name="Richter M."/>
            <person name="von Bergen M."/>
            <person name="Seifert J."/>
            <person name="Suarez A."/>
        </authorList>
    </citation>
    <scope>NUCLEOTIDE SEQUENCE</scope>
</reference>
<name>K1SE37_9ZZZZ</name>
<keyword evidence="1" id="KW-0540">Nuclease</keyword>
<dbReference type="SUPFAM" id="SSF53098">
    <property type="entry name" value="Ribonuclease H-like"/>
    <property type="match status" value="1"/>
</dbReference>